<proteinExistence type="predicted"/>
<comment type="caution">
    <text evidence="1">The sequence shown here is derived from an EMBL/GenBank/DDBJ whole genome shotgun (WGS) entry which is preliminary data.</text>
</comment>
<reference evidence="1 2" key="1">
    <citation type="submission" date="2024-09" db="EMBL/GenBank/DDBJ databases">
        <title>The Natural Products Discovery Center: Release of the First 8490 Sequenced Strains for Exploring Actinobacteria Biosynthetic Diversity.</title>
        <authorList>
            <person name="Kalkreuter E."/>
            <person name="Kautsar S.A."/>
            <person name="Yang D."/>
            <person name="Bader C.D."/>
            <person name="Teijaro C.N."/>
            <person name="Fluegel L."/>
            <person name="Davis C.M."/>
            <person name="Simpson J.R."/>
            <person name="Lauterbach L."/>
            <person name="Steele A.D."/>
            <person name="Gui C."/>
            <person name="Meng S."/>
            <person name="Li G."/>
            <person name="Viehrig K."/>
            <person name="Ye F."/>
            <person name="Su P."/>
            <person name="Kiefer A.F."/>
            <person name="Nichols A."/>
            <person name="Cepeda A.J."/>
            <person name="Yan W."/>
            <person name="Fan B."/>
            <person name="Jiang Y."/>
            <person name="Adhikari A."/>
            <person name="Zheng C.-J."/>
            <person name="Schuster L."/>
            <person name="Cowan T.M."/>
            <person name="Smanski M.J."/>
            <person name="Chevrette M.G."/>
            <person name="De Carvalho L.P.S."/>
            <person name="Shen B."/>
        </authorList>
    </citation>
    <scope>NUCLEOTIDE SEQUENCE [LARGE SCALE GENOMIC DNA]</scope>
    <source>
        <strain evidence="1 2">NPDC057399</strain>
    </source>
</reference>
<dbReference type="EMBL" id="JBHVBU010000054">
    <property type="protein sequence ID" value="MFE7965248.1"/>
    <property type="molecule type" value="Genomic_DNA"/>
</dbReference>
<name>A0ABW6JIP9_STRCE</name>
<gene>
    <name evidence="1" type="ORF">ACFU0X_19825</name>
</gene>
<protein>
    <submittedName>
        <fullName evidence="1">Uncharacterized protein</fullName>
    </submittedName>
</protein>
<accession>A0ABW6JIP9</accession>
<keyword evidence="2" id="KW-1185">Reference proteome</keyword>
<organism evidence="1 2">
    <name type="scientific">Streptomyces cellulosae</name>
    <dbReference type="NCBI Taxonomy" id="1968"/>
    <lineage>
        <taxon>Bacteria</taxon>
        <taxon>Bacillati</taxon>
        <taxon>Actinomycetota</taxon>
        <taxon>Actinomycetes</taxon>
        <taxon>Kitasatosporales</taxon>
        <taxon>Streptomycetaceae</taxon>
        <taxon>Streptomyces</taxon>
    </lineage>
</organism>
<dbReference type="Proteomes" id="UP001600650">
    <property type="component" value="Unassembled WGS sequence"/>
</dbReference>
<evidence type="ECO:0000313" key="2">
    <source>
        <dbReference type="Proteomes" id="UP001600650"/>
    </source>
</evidence>
<evidence type="ECO:0000313" key="1">
    <source>
        <dbReference type="EMBL" id="MFE7965248.1"/>
    </source>
</evidence>
<sequence length="123" mass="13271">MNSHFGTFAVDVDNLDGADDELDDVQDIIVSALRGRGYKSTVTVTTYRAYGEQPTEATPVEAEPIPARWDGTVVHPNPDNPRDTETLVGCIADDGTGRPIGLLIDDDKREALGLALVDPHPEN</sequence>
<dbReference type="RefSeq" id="WP_359595917.1">
    <property type="nucleotide sequence ID" value="NZ_JBHVBU010000054.1"/>
</dbReference>